<evidence type="ECO:0000313" key="3">
    <source>
        <dbReference type="Proteomes" id="UP001054889"/>
    </source>
</evidence>
<dbReference type="InterPro" id="IPR002083">
    <property type="entry name" value="MATH/TRAF_dom"/>
</dbReference>
<sequence length="185" mass="19066">MSTNMFDSSFTQFKLEYPEKKLAIGACKSSEDISAGGHLWRIDCYPRGEINEPNGEYVSVFLKLLSDSKNVKGAGFGSPPRKASHGEGRGGDPTSTAAGVLDPVPPLLGRRRTANGGPDPASMAAGVPDPTPPLLGRRRTMKERPDLVARGLHDSGSGLHGGESGLHGGCSGGGGASSEVVVGVV</sequence>
<dbReference type="SUPFAM" id="SSF49599">
    <property type="entry name" value="TRAF domain-like"/>
    <property type="match status" value="1"/>
</dbReference>
<organism evidence="2 3">
    <name type="scientific">Eleusine coracana subsp. coracana</name>
    <dbReference type="NCBI Taxonomy" id="191504"/>
    <lineage>
        <taxon>Eukaryota</taxon>
        <taxon>Viridiplantae</taxon>
        <taxon>Streptophyta</taxon>
        <taxon>Embryophyta</taxon>
        <taxon>Tracheophyta</taxon>
        <taxon>Spermatophyta</taxon>
        <taxon>Magnoliopsida</taxon>
        <taxon>Liliopsida</taxon>
        <taxon>Poales</taxon>
        <taxon>Poaceae</taxon>
        <taxon>PACMAD clade</taxon>
        <taxon>Chloridoideae</taxon>
        <taxon>Cynodonteae</taxon>
        <taxon>Eleusininae</taxon>
        <taxon>Eleusine</taxon>
    </lineage>
</organism>
<evidence type="ECO:0000313" key="2">
    <source>
        <dbReference type="EMBL" id="GJN15672.1"/>
    </source>
</evidence>
<keyword evidence="3" id="KW-1185">Reference proteome</keyword>
<feature type="compositionally biased region" description="Gly residues" evidence="1">
    <location>
        <begin position="158"/>
        <end position="176"/>
    </location>
</feature>
<reference evidence="2" key="1">
    <citation type="journal article" date="2018" name="DNA Res.">
        <title>Multiple hybrid de novo genome assembly of finger millet, an orphan allotetraploid crop.</title>
        <authorList>
            <person name="Hatakeyama M."/>
            <person name="Aluri S."/>
            <person name="Balachadran M.T."/>
            <person name="Sivarajan S.R."/>
            <person name="Patrignani A."/>
            <person name="Gruter S."/>
            <person name="Poveda L."/>
            <person name="Shimizu-Inatsugi R."/>
            <person name="Baeten J."/>
            <person name="Francoijs K.J."/>
            <person name="Nataraja K.N."/>
            <person name="Reddy Y.A.N."/>
            <person name="Phadnis S."/>
            <person name="Ravikumar R.L."/>
            <person name="Schlapbach R."/>
            <person name="Sreeman S.M."/>
            <person name="Shimizu K.K."/>
        </authorList>
    </citation>
    <scope>NUCLEOTIDE SEQUENCE</scope>
</reference>
<proteinExistence type="predicted"/>
<dbReference type="CDD" id="cd00121">
    <property type="entry name" value="MATH"/>
    <property type="match status" value="1"/>
</dbReference>
<gene>
    <name evidence="2" type="primary">gb02608</name>
    <name evidence="2" type="ORF">PR202_gb02608</name>
</gene>
<dbReference type="Gene3D" id="2.60.210.10">
    <property type="entry name" value="Apoptosis, Tumor Necrosis Factor Receptor Associated Protein 2, Chain A"/>
    <property type="match status" value="1"/>
</dbReference>
<evidence type="ECO:0000256" key="1">
    <source>
        <dbReference type="SAM" id="MobiDB-lite"/>
    </source>
</evidence>
<feature type="region of interest" description="Disordered" evidence="1">
    <location>
        <begin position="150"/>
        <end position="185"/>
    </location>
</feature>
<dbReference type="InterPro" id="IPR008974">
    <property type="entry name" value="TRAF-like"/>
</dbReference>
<dbReference type="Proteomes" id="UP001054889">
    <property type="component" value="Unassembled WGS sequence"/>
</dbReference>
<evidence type="ECO:0008006" key="4">
    <source>
        <dbReference type="Google" id="ProtNLM"/>
    </source>
</evidence>
<name>A0AAV5DZQ6_ELECO</name>
<dbReference type="AlphaFoldDB" id="A0AAV5DZQ6"/>
<dbReference type="EMBL" id="BQKI01000072">
    <property type="protein sequence ID" value="GJN15672.1"/>
    <property type="molecule type" value="Genomic_DNA"/>
</dbReference>
<protein>
    <recommendedName>
        <fullName evidence="4">MATH domain-containing protein</fullName>
    </recommendedName>
</protein>
<reference evidence="2" key="2">
    <citation type="submission" date="2021-12" db="EMBL/GenBank/DDBJ databases">
        <title>Resequencing data analysis of finger millet.</title>
        <authorList>
            <person name="Hatakeyama M."/>
            <person name="Aluri S."/>
            <person name="Balachadran M.T."/>
            <person name="Sivarajan S.R."/>
            <person name="Poveda L."/>
            <person name="Shimizu-Inatsugi R."/>
            <person name="Schlapbach R."/>
            <person name="Sreeman S.M."/>
            <person name="Shimizu K.K."/>
        </authorList>
    </citation>
    <scope>NUCLEOTIDE SEQUENCE</scope>
</reference>
<accession>A0AAV5DZQ6</accession>
<feature type="region of interest" description="Disordered" evidence="1">
    <location>
        <begin position="73"/>
        <end position="134"/>
    </location>
</feature>
<comment type="caution">
    <text evidence="2">The sequence shown here is derived from an EMBL/GenBank/DDBJ whole genome shotgun (WGS) entry which is preliminary data.</text>
</comment>